<dbReference type="GO" id="GO:0004674">
    <property type="term" value="F:protein serine/threonine kinase activity"/>
    <property type="evidence" value="ECO:0007669"/>
    <property type="project" value="UniProtKB-KW"/>
</dbReference>
<protein>
    <submittedName>
        <fullName evidence="7">Predicted protein</fullName>
    </submittedName>
</protein>
<dbReference type="GeneID" id="6083716"/>
<dbReference type="InterPro" id="IPR004166">
    <property type="entry name" value="a-kinase_dom"/>
</dbReference>
<evidence type="ECO:0000313" key="6">
    <source>
        <dbReference type="EMBL" id="EDR01281.1"/>
    </source>
</evidence>
<dbReference type="Pfam" id="PF02816">
    <property type="entry name" value="Alpha_kinase"/>
    <property type="match status" value="1"/>
</dbReference>
<proteinExistence type="predicted"/>
<dbReference type="InParanoid" id="B0D834"/>
<dbReference type="PROSITE" id="PS51158">
    <property type="entry name" value="ALPHA_KINASE"/>
    <property type="match status" value="1"/>
</dbReference>
<dbReference type="KEGG" id="lbc:LACBIDRAFT_296689"/>
<dbReference type="KEGG" id="lbc:LACBIDRAFT_312164"/>
<feature type="region of interest" description="Disordered" evidence="4">
    <location>
        <begin position="1"/>
        <end position="26"/>
    </location>
</feature>
<reference evidence="7 8" key="1">
    <citation type="journal article" date="2008" name="Nature">
        <title>The genome of Laccaria bicolor provides insights into mycorrhizal symbiosis.</title>
        <authorList>
            <person name="Martin F."/>
            <person name="Aerts A."/>
            <person name="Ahren D."/>
            <person name="Brun A."/>
            <person name="Danchin E.G.J."/>
            <person name="Duchaussoy F."/>
            <person name="Gibon J."/>
            <person name="Kohler A."/>
            <person name="Lindquist E."/>
            <person name="Pereda V."/>
            <person name="Salamov A."/>
            <person name="Shapiro H.J."/>
            <person name="Wuyts J."/>
            <person name="Blaudez D."/>
            <person name="Buee M."/>
            <person name="Brokstein P."/>
            <person name="Canbaeck B."/>
            <person name="Cohen D."/>
            <person name="Courty P.E."/>
            <person name="Coutinho P.M."/>
            <person name="Delaruelle C."/>
            <person name="Detter J.C."/>
            <person name="Deveau A."/>
            <person name="DiFazio S."/>
            <person name="Duplessis S."/>
            <person name="Fraissinet-Tachet L."/>
            <person name="Lucic E."/>
            <person name="Frey-Klett P."/>
            <person name="Fourrey C."/>
            <person name="Feussner I."/>
            <person name="Gay G."/>
            <person name="Grimwood J."/>
            <person name="Hoegger P.J."/>
            <person name="Jain P."/>
            <person name="Kilaru S."/>
            <person name="Labbe J."/>
            <person name="Lin Y.C."/>
            <person name="Legue V."/>
            <person name="Le Tacon F."/>
            <person name="Marmeisse R."/>
            <person name="Melayah D."/>
            <person name="Montanini B."/>
            <person name="Muratet M."/>
            <person name="Nehls U."/>
            <person name="Niculita-Hirzel H."/>
            <person name="Oudot-Le Secq M.P."/>
            <person name="Peter M."/>
            <person name="Quesneville H."/>
            <person name="Rajashekar B."/>
            <person name="Reich M."/>
            <person name="Rouhier N."/>
            <person name="Schmutz J."/>
            <person name="Yin T."/>
            <person name="Chalot M."/>
            <person name="Henrissat B."/>
            <person name="Kuees U."/>
            <person name="Lucas S."/>
            <person name="Van de Peer Y."/>
            <person name="Podila G.K."/>
            <person name="Polle A."/>
            <person name="Pukkila P.J."/>
            <person name="Richardson P.M."/>
            <person name="Rouze P."/>
            <person name="Sanders I.R."/>
            <person name="Stajich J.E."/>
            <person name="Tunlid A."/>
            <person name="Tuskan G."/>
            <person name="Grigoriev I.V."/>
        </authorList>
    </citation>
    <scope>NUCLEOTIDE SEQUENCE [LARGE SCALE GENOMIC DNA]</scope>
    <source>
        <strain evidence="8">S238N-H82 / ATCC MYA-4686</strain>
    </source>
</reference>
<evidence type="ECO:0000259" key="5">
    <source>
        <dbReference type="PROSITE" id="PS51158"/>
    </source>
</evidence>
<evidence type="ECO:0000256" key="3">
    <source>
        <dbReference type="ARBA" id="ARBA00022777"/>
    </source>
</evidence>
<dbReference type="CDD" id="cd04515">
    <property type="entry name" value="Alpha_kinase"/>
    <property type="match status" value="1"/>
</dbReference>
<evidence type="ECO:0000256" key="4">
    <source>
        <dbReference type="SAM" id="MobiDB-lite"/>
    </source>
</evidence>
<sequence>MADILFGDDAEENITPATSSTEQGGDVSEITSAILARAKVHQSQASGPRLHNTVRTAASISNPSTSRPDYKFQNLNKAQKVVAERKKKTEEAKLTEVGIRLAATLWILDNSSNLKKAKTPTQVLRVLWNLSRTLIQTLSLPQVTPLRVVQIVDPDCGTGLVLDQIFGAVRESFQKLSPDEVPLSWSNVTCYAHENQTKYSSLEHIDRTKSIAFTYKNEFLLKKLGPTRQLEDRFIEIRFIFTKGERNQRANDNDELESHQLQSRLSLVSKRKRLESSSVSTTYNSAALSGLTKSSAAPRYEVLKSAYRPPVRPVAAKFNWSRDVEMVICNFTRTTARYIQEGPDSGQVVMEASRKREVIEVAETSLSEEGGAGFIGNGSTKRGIYARFEGQEYVITVPIDLQMSHCDVQDILEAEFKLLCLGDSFKIAFDAHASNKGVVTIPKFYFNFKGAILGQIIPSPTSNSRPLPYLNFLATPLLPCGPVDAPVKKFTGNGSIGDADDHITRAIHAFAHFSVLYSQENLLFCDLQGALDIKGHMCLIDPQAHTSSAATGPRHYWDRGPVEIANFLKQHQPACGNNWICNALNLDNLVFEPNDDIAQSESPPKKRLAAKRGSLSFITNPDT</sequence>
<dbReference type="GO" id="GO:0005524">
    <property type="term" value="F:ATP binding"/>
    <property type="evidence" value="ECO:0007669"/>
    <property type="project" value="InterPro"/>
</dbReference>
<feature type="region of interest" description="Disordered" evidence="4">
    <location>
        <begin position="597"/>
        <end position="623"/>
    </location>
</feature>
<keyword evidence="3" id="KW-0418">Kinase</keyword>
<organism evidence="8">
    <name type="scientific">Laccaria bicolor (strain S238N-H82 / ATCC MYA-4686)</name>
    <name type="common">Bicoloured deceiver</name>
    <name type="synonym">Laccaria laccata var. bicolor</name>
    <dbReference type="NCBI Taxonomy" id="486041"/>
    <lineage>
        <taxon>Eukaryota</taxon>
        <taxon>Fungi</taxon>
        <taxon>Dikarya</taxon>
        <taxon>Basidiomycota</taxon>
        <taxon>Agaricomycotina</taxon>
        <taxon>Agaricomycetes</taxon>
        <taxon>Agaricomycetidae</taxon>
        <taxon>Agaricales</taxon>
        <taxon>Agaricineae</taxon>
        <taxon>Hydnangiaceae</taxon>
        <taxon>Laccaria</taxon>
    </lineage>
</organism>
<evidence type="ECO:0000313" key="7">
    <source>
        <dbReference type="EMBL" id="EDR09006.1"/>
    </source>
</evidence>
<evidence type="ECO:0000256" key="1">
    <source>
        <dbReference type="ARBA" id="ARBA00022527"/>
    </source>
</evidence>
<dbReference type="SUPFAM" id="SSF56112">
    <property type="entry name" value="Protein kinase-like (PK-like)"/>
    <property type="match status" value="1"/>
</dbReference>
<dbReference type="Proteomes" id="UP000001194">
    <property type="component" value="Unassembled WGS sequence"/>
</dbReference>
<dbReference type="EMBL" id="DS547140">
    <property type="protein sequence ID" value="EDR01281.1"/>
    <property type="molecule type" value="Genomic_DNA"/>
</dbReference>
<dbReference type="Gene3D" id="3.20.200.10">
    <property type="entry name" value="MHCK/EF2 kinase"/>
    <property type="match status" value="1"/>
</dbReference>
<keyword evidence="8" id="KW-1185">Reference proteome</keyword>
<feature type="compositionally biased region" description="Acidic residues" evidence="4">
    <location>
        <begin position="1"/>
        <end position="12"/>
    </location>
</feature>
<dbReference type="GeneID" id="6076001"/>
<dbReference type="OrthoDB" id="301415at2759"/>
<dbReference type="InterPro" id="IPR011009">
    <property type="entry name" value="Kinase-like_dom_sf"/>
</dbReference>
<feature type="domain" description="Alpha-type protein kinase" evidence="5">
    <location>
        <begin position="330"/>
        <end position="589"/>
    </location>
</feature>
<dbReference type="EMBL" id="DS547100">
    <property type="protein sequence ID" value="EDR09006.1"/>
    <property type="molecule type" value="Genomic_DNA"/>
</dbReference>
<dbReference type="HOGENOM" id="CLU_411633_0_0_1"/>
<keyword evidence="1" id="KW-0723">Serine/threonine-protein kinase</keyword>
<evidence type="ECO:0000256" key="2">
    <source>
        <dbReference type="ARBA" id="ARBA00022679"/>
    </source>
</evidence>
<accession>B0D834</accession>
<keyword evidence="2" id="KW-0808">Transferase</keyword>
<evidence type="ECO:0000313" key="8">
    <source>
        <dbReference type="Proteomes" id="UP000001194"/>
    </source>
</evidence>
<gene>
    <name evidence="7" type="ORF">LACBIDRAFT_296689</name>
    <name evidence="6" type="ORF">LACBIDRAFT_312164</name>
</gene>
<dbReference type="AlphaFoldDB" id="B0D834"/>
<dbReference type="RefSeq" id="XP_001887988.1">
    <property type="nucleotide sequence ID" value="XM_001887953.1"/>
</dbReference>
<name>B0D834_LACBS</name>
<dbReference type="RefSeq" id="XP_001880319.1">
    <property type="nucleotide sequence ID" value="XM_001880284.1"/>
</dbReference>